<proteinExistence type="predicted"/>
<comment type="caution">
    <text evidence="1">The sequence shown here is derived from an EMBL/GenBank/DDBJ whole genome shotgun (WGS) entry which is preliminary data.</text>
</comment>
<dbReference type="Proteomes" id="UP001237642">
    <property type="component" value="Unassembled WGS sequence"/>
</dbReference>
<gene>
    <name evidence="1" type="ORF">POM88_028019</name>
</gene>
<dbReference type="EMBL" id="JAUIZM010000006">
    <property type="protein sequence ID" value="KAK1381275.1"/>
    <property type="molecule type" value="Genomic_DNA"/>
</dbReference>
<sequence>MDGCDYTKGYVEDINLRHLCIKSWENLVSICNVEGESSLLENLQTMSLVSPTIPCQDILAKAHNLRKLGLCGPLKTSGDLKCPDLGLLMNLETLKLLNTVSSGRGGRVRNSIIFPGSLKRLTMSNTRLD</sequence>
<keyword evidence="2" id="KW-1185">Reference proteome</keyword>
<reference evidence="1" key="2">
    <citation type="submission" date="2023-05" db="EMBL/GenBank/DDBJ databases">
        <authorList>
            <person name="Schelkunov M.I."/>
        </authorList>
    </citation>
    <scope>NUCLEOTIDE SEQUENCE</scope>
    <source>
        <strain evidence="1">Hsosn_3</strain>
        <tissue evidence="1">Leaf</tissue>
    </source>
</reference>
<reference evidence="1" key="1">
    <citation type="submission" date="2023-02" db="EMBL/GenBank/DDBJ databases">
        <title>Genome of toxic invasive species Heracleum sosnowskyi carries increased number of genes despite the absence of recent whole-genome duplications.</title>
        <authorList>
            <person name="Schelkunov M."/>
            <person name="Shtratnikova V."/>
            <person name="Makarenko M."/>
            <person name="Klepikova A."/>
            <person name="Omelchenko D."/>
            <person name="Novikova G."/>
            <person name="Obukhova E."/>
            <person name="Bogdanov V."/>
            <person name="Penin A."/>
            <person name="Logacheva M."/>
        </authorList>
    </citation>
    <scope>NUCLEOTIDE SEQUENCE</scope>
    <source>
        <strain evidence="1">Hsosn_3</strain>
        <tissue evidence="1">Leaf</tissue>
    </source>
</reference>
<organism evidence="1 2">
    <name type="scientific">Heracleum sosnowskyi</name>
    <dbReference type="NCBI Taxonomy" id="360622"/>
    <lineage>
        <taxon>Eukaryota</taxon>
        <taxon>Viridiplantae</taxon>
        <taxon>Streptophyta</taxon>
        <taxon>Embryophyta</taxon>
        <taxon>Tracheophyta</taxon>
        <taxon>Spermatophyta</taxon>
        <taxon>Magnoliopsida</taxon>
        <taxon>eudicotyledons</taxon>
        <taxon>Gunneridae</taxon>
        <taxon>Pentapetalae</taxon>
        <taxon>asterids</taxon>
        <taxon>campanulids</taxon>
        <taxon>Apiales</taxon>
        <taxon>Apiaceae</taxon>
        <taxon>Apioideae</taxon>
        <taxon>apioid superclade</taxon>
        <taxon>Tordylieae</taxon>
        <taxon>Tordyliinae</taxon>
        <taxon>Heracleum</taxon>
    </lineage>
</organism>
<accession>A0AAD8I9F8</accession>
<name>A0AAD8I9F8_9APIA</name>
<dbReference type="SUPFAM" id="SSF52047">
    <property type="entry name" value="RNI-like"/>
    <property type="match status" value="1"/>
</dbReference>
<protein>
    <submittedName>
        <fullName evidence="1">Uncharacterized protein</fullName>
    </submittedName>
</protein>
<evidence type="ECO:0000313" key="2">
    <source>
        <dbReference type="Proteomes" id="UP001237642"/>
    </source>
</evidence>
<dbReference type="AlphaFoldDB" id="A0AAD8I9F8"/>
<evidence type="ECO:0000313" key="1">
    <source>
        <dbReference type="EMBL" id="KAK1381275.1"/>
    </source>
</evidence>